<comment type="caution">
    <text evidence="2">The sequence shown here is derived from an EMBL/GenBank/DDBJ whole genome shotgun (WGS) entry which is preliminary data.</text>
</comment>
<name>A0A4S4DC14_CAMSN</name>
<organism evidence="2 3">
    <name type="scientific">Camellia sinensis var. sinensis</name>
    <name type="common">China tea</name>
    <dbReference type="NCBI Taxonomy" id="542762"/>
    <lineage>
        <taxon>Eukaryota</taxon>
        <taxon>Viridiplantae</taxon>
        <taxon>Streptophyta</taxon>
        <taxon>Embryophyta</taxon>
        <taxon>Tracheophyta</taxon>
        <taxon>Spermatophyta</taxon>
        <taxon>Magnoliopsida</taxon>
        <taxon>eudicotyledons</taxon>
        <taxon>Gunneridae</taxon>
        <taxon>Pentapetalae</taxon>
        <taxon>asterids</taxon>
        <taxon>Ericales</taxon>
        <taxon>Theaceae</taxon>
        <taxon>Camellia</taxon>
    </lineage>
</organism>
<accession>A0A4S4DC14</accession>
<dbReference type="CDD" id="cd22157">
    <property type="entry name" value="F-box_AtFBW1-like"/>
    <property type="match status" value="1"/>
</dbReference>
<evidence type="ECO:0000313" key="2">
    <source>
        <dbReference type="EMBL" id="THF99673.1"/>
    </source>
</evidence>
<dbReference type="STRING" id="542762.A0A4S4DC14"/>
<dbReference type="InterPro" id="IPR050796">
    <property type="entry name" value="SCF_F-box_component"/>
</dbReference>
<evidence type="ECO:0000259" key="1">
    <source>
        <dbReference type="PROSITE" id="PS50181"/>
    </source>
</evidence>
<dbReference type="Pfam" id="PF00646">
    <property type="entry name" value="F-box"/>
    <property type="match status" value="1"/>
</dbReference>
<dbReference type="AlphaFoldDB" id="A0A4S4DC14"/>
<dbReference type="PROSITE" id="PS50181">
    <property type="entry name" value="FBOX"/>
    <property type="match status" value="1"/>
</dbReference>
<dbReference type="Gene3D" id="1.20.1280.50">
    <property type="match status" value="1"/>
</dbReference>
<dbReference type="SMART" id="SM00256">
    <property type="entry name" value="FBOX"/>
    <property type="match status" value="1"/>
</dbReference>
<protein>
    <recommendedName>
        <fullName evidence="1">F-box domain-containing protein</fullName>
    </recommendedName>
</protein>
<dbReference type="PANTHER" id="PTHR31672:SF10">
    <property type="entry name" value="F-BOX DOMAIN-CONTAINING PROTEIN"/>
    <property type="match status" value="1"/>
</dbReference>
<dbReference type="SUPFAM" id="SSF81383">
    <property type="entry name" value="F-box domain"/>
    <property type="match status" value="1"/>
</dbReference>
<dbReference type="InterPro" id="IPR036047">
    <property type="entry name" value="F-box-like_dom_sf"/>
</dbReference>
<feature type="domain" description="F-box" evidence="1">
    <location>
        <begin position="1"/>
        <end position="45"/>
    </location>
</feature>
<dbReference type="InterPro" id="IPR001810">
    <property type="entry name" value="F-box_dom"/>
</dbReference>
<sequence length="422" mass="48148">MSDYFPEEVLIEILSRLPVKSLLRFTCVSKQWRSLISSPSFINTHLNKSTNNTHTHLLLLRYTCLNPNQEHYSLRFDNKTFNHYAQFTSPFKTHFYFRVVGTCNGLVCLSDDRFGDKQNIILWNPMIRRYVALPKPSLSLDSYSPYMSVLGFGFDLLTKDYKVVRISHFERRKNAIPLPKVEAYSLKTGSWKALTCGVPSYNMVEYFWEHVFLNGFAHWIAYKRVGDGKFHNVILSFGFGDELFHEIELPETVAPSFPLHLGVHLVGTMIAVSFIDYSANRKCVSIWVMKDYGVVESWTKQYNVDCQAGLTLVFGFRESGELLMGTRGGDMVSYQPESNRIEKHGLRGVKGSFYASPYVESLVLLDGSNGNLQGPVNTDPVLPKVTNEEEVDESTLEIALKRNFLFAAAYITGSLLEFLLRN</sequence>
<dbReference type="Proteomes" id="UP000306102">
    <property type="component" value="Unassembled WGS sequence"/>
</dbReference>
<dbReference type="EMBL" id="SDRB02011877">
    <property type="protein sequence ID" value="THF99673.1"/>
    <property type="molecule type" value="Genomic_DNA"/>
</dbReference>
<proteinExistence type="predicted"/>
<dbReference type="Pfam" id="PF07734">
    <property type="entry name" value="FBA_1"/>
    <property type="match status" value="1"/>
</dbReference>
<evidence type="ECO:0000313" key="3">
    <source>
        <dbReference type="Proteomes" id="UP000306102"/>
    </source>
</evidence>
<dbReference type="InterPro" id="IPR017451">
    <property type="entry name" value="F-box-assoc_interact_dom"/>
</dbReference>
<gene>
    <name evidence="2" type="ORF">TEA_008061</name>
</gene>
<keyword evidence="3" id="KW-1185">Reference proteome</keyword>
<dbReference type="PANTHER" id="PTHR31672">
    <property type="entry name" value="BNACNNG10540D PROTEIN"/>
    <property type="match status" value="1"/>
</dbReference>
<dbReference type="NCBIfam" id="TIGR01640">
    <property type="entry name" value="F_box_assoc_1"/>
    <property type="match status" value="1"/>
</dbReference>
<reference evidence="2 3" key="1">
    <citation type="journal article" date="2018" name="Proc. Natl. Acad. Sci. U.S.A.">
        <title>Draft genome sequence of Camellia sinensis var. sinensis provides insights into the evolution of the tea genome and tea quality.</title>
        <authorList>
            <person name="Wei C."/>
            <person name="Yang H."/>
            <person name="Wang S."/>
            <person name="Zhao J."/>
            <person name="Liu C."/>
            <person name="Gao L."/>
            <person name="Xia E."/>
            <person name="Lu Y."/>
            <person name="Tai Y."/>
            <person name="She G."/>
            <person name="Sun J."/>
            <person name="Cao H."/>
            <person name="Tong W."/>
            <person name="Gao Q."/>
            <person name="Li Y."/>
            <person name="Deng W."/>
            <person name="Jiang X."/>
            <person name="Wang W."/>
            <person name="Chen Q."/>
            <person name="Zhang S."/>
            <person name="Li H."/>
            <person name="Wu J."/>
            <person name="Wang P."/>
            <person name="Li P."/>
            <person name="Shi C."/>
            <person name="Zheng F."/>
            <person name="Jian J."/>
            <person name="Huang B."/>
            <person name="Shan D."/>
            <person name="Shi M."/>
            <person name="Fang C."/>
            <person name="Yue Y."/>
            <person name="Li F."/>
            <person name="Li D."/>
            <person name="Wei S."/>
            <person name="Han B."/>
            <person name="Jiang C."/>
            <person name="Yin Y."/>
            <person name="Xia T."/>
            <person name="Zhang Z."/>
            <person name="Bennetzen J.L."/>
            <person name="Zhao S."/>
            <person name="Wan X."/>
        </authorList>
    </citation>
    <scope>NUCLEOTIDE SEQUENCE [LARGE SCALE GENOMIC DNA]</scope>
    <source>
        <strain evidence="3">cv. Shuchazao</strain>
        <tissue evidence="2">Leaf</tissue>
    </source>
</reference>
<dbReference type="InterPro" id="IPR006527">
    <property type="entry name" value="F-box-assoc_dom_typ1"/>
</dbReference>